<organism evidence="1 2">
    <name type="scientific">Streptomyces ortus</name>
    <dbReference type="NCBI Taxonomy" id="2867268"/>
    <lineage>
        <taxon>Bacteria</taxon>
        <taxon>Bacillati</taxon>
        <taxon>Actinomycetota</taxon>
        <taxon>Actinomycetes</taxon>
        <taxon>Kitasatosporales</taxon>
        <taxon>Streptomycetaceae</taxon>
        <taxon>Streptomyces</taxon>
    </lineage>
</organism>
<dbReference type="RefSeq" id="WP_267024954.1">
    <property type="nucleotide sequence ID" value="NZ_JAIFZO010000002.1"/>
</dbReference>
<dbReference type="Proteomes" id="UP001165590">
    <property type="component" value="Unassembled WGS sequence"/>
</dbReference>
<name>A0ABT3UW98_9ACTN</name>
<keyword evidence="2" id="KW-1185">Reference proteome</keyword>
<comment type="caution">
    <text evidence="1">The sequence shown here is derived from an EMBL/GenBank/DDBJ whole genome shotgun (WGS) entry which is preliminary data.</text>
</comment>
<proteinExistence type="predicted"/>
<evidence type="ECO:0000313" key="2">
    <source>
        <dbReference type="Proteomes" id="UP001165590"/>
    </source>
</evidence>
<protein>
    <recommendedName>
        <fullName evidence="3">HEPN AbiU2-like domain-containing protein</fullName>
    </recommendedName>
</protein>
<evidence type="ECO:0008006" key="3">
    <source>
        <dbReference type="Google" id="ProtNLM"/>
    </source>
</evidence>
<reference evidence="1" key="1">
    <citation type="journal article" date="2022" name="bioRxiv">
        <title>Discovery and biosynthetic assessment of Streptomyces ortus sp nov. isolated from a deep-sea sponge.</title>
        <authorList>
            <person name="Williams S.E."/>
        </authorList>
    </citation>
    <scope>NUCLEOTIDE SEQUENCE</scope>
    <source>
        <strain evidence="1">A15ISP2-DRY2</strain>
    </source>
</reference>
<evidence type="ECO:0000313" key="1">
    <source>
        <dbReference type="EMBL" id="MCX4231839.1"/>
    </source>
</evidence>
<gene>
    <name evidence="1" type="ORF">K3769_03425</name>
</gene>
<accession>A0ABT3UW98</accession>
<dbReference type="EMBL" id="JAIFZO010000002">
    <property type="protein sequence ID" value="MCX4231839.1"/>
    <property type="molecule type" value="Genomic_DNA"/>
</dbReference>
<sequence>MQNPHCCTNTGKEPIISTLTQDTVQRLAFVRLLFGQAMDQSRQPEPLSASCVLTFHDAVELFLIIASEHLKVSLPERGKLTQRFFDGLHPDKLGPDGIELVGRKGVDRLSTLRNTLKHDAALPGTRQIEQSRTDAQLFFDENTPKVFGLSFDAIDMVELVPQQNIRDRMRTAETAWAAGDLVKGMGELRIAFDELFFDHMVGSHYRTSPLTFGEQIREDHTLRQKIAKALTLDSTGKYAPVPPRLAESVGKHVEMLTDVVSRLQRALQISSIGIDYHRLHRFEMLSPKVSLEMDGRREAYWHGPYTPNRSDYDYCRQFVITAALRVAETTGLLHPPEWWHQ</sequence>